<dbReference type="VEuPathDB" id="AmoebaDB:KM1_109210"/>
<evidence type="ECO:0000256" key="2">
    <source>
        <dbReference type="ARBA" id="ARBA00023134"/>
    </source>
</evidence>
<protein>
    <submittedName>
        <fullName evidence="3">GTP-binding protein Ras family</fullName>
    </submittedName>
</protein>
<evidence type="ECO:0000313" key="3">
    <source>
        <dbReference type="EMBL" id="GAT91824.1"/>
    </source>
</evidence>
<dbReference type="GO" id="GO:0016020">
    <property type="term" value="C:membrane"/>
    <property type="evidence" value="ECO:0007669"/>
    <property type="project" value="InterPro"/>
</dbReference>
<evidence type="ECO:0000256" key="1">
    <source>
        <dbReference type="ARBA" id="ARBA00022741"/>
    </source>
</evidence>
<dbReference type="InterPro" id="IPR001806">
    <property type="entry name" value="Small_GTPase"/>
</dbReference>
<keyword evidence="2" id="KW-0342">GTP-binding</keyword>
<organism evidence="3 4">
    <name type="scientific">Entamoeba histolytica</name>
    <dbReference type="NCBI Taxonomy" id="5759"/>
    <lineage>
        <taxon>Eukaryota</taxon>
        <taxon>Amoebozoa</taxon>
        <taxon>Evosea</taxon>
        <taxon>Archamoebae</taxon>
        <taxon>Mastigamoebida</taxon>
        <taxon>Entamoebidae</taxon>
        <taxon>Entamoeba</taxon>
    </lineage>
</organism>
<dbReference type="Gene3D" id="3.40.50.300">
    <property type="entry name" value="P-loop containing nucleotide triphosphate hydrolases"/>
    <property type="match status" value="1"/>
</dbReference>
<reference evidence="3 4" key="1">
    <citation type="submission" date="2016-05" db="EMBL/GenBank/DDBJ databases">
        <title>First whole genome sequencing of Entamoeba histolytica HM1:IMSS-clone-6.</title>
        <authorList>
            <person name="Mukherjee Avik.K."/>
            <person name="Izumyama S."/>
            <person name="Nakada-Tsukui K."/>
            <person name="Nozaki T."/>
        </authorList>
    </citation>
    <scope>NUCLEOTIDE SEQUENCE [LARGE SCALE GENOMIC DNA]</scope>
    <source>
        <strain evidence="3 4">HM1:IMSS clone 6</strain>
    </source>
</reference>
<dbReference type="OMA" id="HQNINIV"/>
<name>A0A5K1VCB3_ENTHI</name>
<dbReference type="AlphaFoldDB" id="A0A5K1VCB3"/>
<dbReference type="VEuPathDB" id="AmoebaDB:EHI7A_050150"/>
<dbReference type="GO" id="GO:0003924">
    <property type="term" value="F:GTPase activity"/>
    <property type="evidence" value="ECO:0007669"/>
    <property type="project" value="InterPro"/>
</dbReference>
<dbReference type="VEuPathDB" id="AmoebaDB:EHI5A_085000"/>
<dbReference type="SMART" id="SM00173">
    <property type="entry name" value="RAS"/>
    <property type="match status" value="1"/>
</dbReference>
<gene>
    <name evidence="3" type="ORF">CL6EHI_045270</name>
</gene>
<keyword evidence="1" id="KW-0547">Nucleotide-binding</keyword>
<dbReference type="PANTHER" id="PTHR24070">
    <property type="entry name" value="RAS, DI-RAS, AND RHEB FAMILY MEMBERS OF SMALL GTPASE SUPERFAMILY"/>
    <property type="match status" value="1"/>
</dbReference>
<comment type="caution">
    <text evidence="3">The sequence shown here is derived from an EMBL/GenBank/DDBJ whole genome shotgun (WGS) entry which is preliminary data.</text>
</comment>
<sequence>MEEIKRMVCCFIGAYGVGKSSIAKSFGEDNIVLVQDPTLSERYLRKFYIDQNMIYIDVIDSLTIGGIMWIAGESKVDVIICVFSLGNKESFNTMKKLQKEVESYLKYKVIWIVCGTMADLPKHIDQNEIYKYVRELNSKYYEVSLLHQNIDIISIFIQAAYDWLLIDNKETNSDSVEKSHCTYL</sequence>
<dbReference type="Pfam" id="PF00071">
    <property type="entry name" value="Ras"/>
    <property type="match status" value="1"/>
</dbReference>
<proteinExistence type="predicted"/>
<dbReference type="InterPro" id="IPR020849">
    <property type="entry name" value="Small_GTPase_Ras-type"/>
</dbReference>
<dbReference type="InterPro" id="IPR027417">
    <property type="entry name" value="P-loop_NTPase"/>
</dbReference>
<dbReference type="Proteomes" id="UP000078387">
    <property type="component" value="Unassembled WGS sequence"/>
</dbReference>
<evidence type="ECO:0000313" key="4">
    <source>
        <dbReference type="Proteomes" id="UP000078387"/>
    </source>
</evidence>
<dbReference type="SUPFAM" id="SSF52540">
    <property type="entry name" value="P-loop containing nucleoside triphosphate hydrolases"/>
    <property type="match status" value="1"/>
</dbReference>
<accession>A0A5K1VCB3</accession>
<dbReference type="GO" id="GO:0007165">
    <property type="term" value="P:signal transduction"/>
    <property type="evidence" value="ECO:0007669"/>
    <property type="project" value="InterPro"/>
</dbReference>
<dbReference type="VEuPathDB" id="AmoebaDB:EHI8A_050500"/>
<dbReference type="EMBL" id="BDEQ01000001">
    <property type="protein sequence ID" value="GAT91824.1"/>
    <property type="molecule type" value="Genomic_DNA"/>
</dbReference>
<dbReference type="VEuPathDB" id="AmoebaDB:EHI_045270"/>
<dbReference type="GO" id="GO:0005525">
    <property type="term" value="F:GTP binding"/>
    <property type="evidence" value="ECO:0007669"/>
    <property type="project" value="UniProtKB-KW"/>
</dbReference>
<dbReference type="SMART" id="SM00175">
    <property type="entry name" value="RAB"/>
    <property type="match status" value="1"/>
</dbReference>